<organism evidence="1 2">
    <name type="scientific">Salinivirga cyanobacteriivorans</name>
    <dbReference type="NCBI Taxonomy" id="1307839"/>
    <lineage>
        <taxon>Bacteria</taxon>
        <taxon>Pseudomonadati</taxon>
        <taxon>Bacteroidota</taxon>
        <taxon>Bacteroidia</taxon>
        <taxon>Bacteroidales</taxon>
        <taxon>Salinivirgaceae</taxon>
        <taxon>Salinivirga</taxon>
    </lineage>
</organism>
<dbReference type="OrthoDB" id="9808161at2"/>
<name>A0A0S2I3D4_9BACT</name>
<evidence type="ECO:0000313" key="1">
    <source>
        <dbReference type="EMBL" id="ALO16830.1"/>
    </source>
</evidence>
<accession>A0A0S2I3D4</accession>
<protein>
    <submittedName>
        <fullName evidence="1">Uncharacterized protein</fullName>
    </submittedName>
</protein>
<dbReference type="AlphaFoldDB" id="A0A0S2I3D4"/>
<dbReference type="KEGG" id="blq:L21SP5_03215"/>
<dbReference type="EMBL" id="CP013118">
    <property type="protein sequence ID" value="ALO16830.1"/>
    <property type="molecule type" value="Genomic_DNA"/>
</dbReference>
<dbReference type="RefSeq" id="WP_057954179.1">
    <property type="nucleotide sequence ID" value="NZ_CP013118.1"/>
</dbReference>
<keyword evidence="2" id="KW-1185">Reference proteome</keyword>
<sequence>MRSIIIILSCSIILLGCEKEEESELYPPSVIEFEIQTYGDLSGEGTLFGSKQILTRETYDYVADDENGMHISTGFELDDGTMVQDLQGWGNDNHPAVKSLFLRIPDNGAGTYTFDADTSDNSYFF</sequence>
<proteinExistence type="predicted"/>
<evidence type="ECO:0000313" key="2">
    <source>
        <dbReference type="Proteomes" id="UP000064893"/>
    </source>
</evidence>
<gene>
    <name evidence="1" type="ORF">L21SP5_03215</name>
</gene>
<dbReference type="Proteomes" id="UP000064893">
    <property type="component" value="Chromosome"/>
</dbReference>
<reference evidence="1 2" key="1">
    <citation type="submission" date="2015-11" db="EMBL/GenBank/DDBJ databases">
        <title>Description and complete genome sequence of a novel strain predominating in hypersaline microbial mats and representing a new family of the Bacteriodetes phylum.</title>
        <authorList>
            <person name="Spring S."/>
            <person name="Bunk B."/>
            <person name="Sproer C."/>
            <person name="Klenk H.-P."/>
        </authorList>
    </citation>
    <scope>NUCLEOTIDE SEQUENCE [LARGE SCALE GENOMIC DNA]</scope>
    <source>
        <strain evidence="1 2">L21-Spi-D4</strain>
    </source>
</reference>
<dbReference type="STRING" id="1307839.L21SP5_03215"/>
<dbReference type="PROSITE" id="PS51257">
    <property type="entry name" value="PROKAR_LIPOPROTEIN"/>
    <property type="match status" value="1"/>
</dbReference>